<organism evidence="1 2">
    <name type="scientific">Brevibacillus choshinensis</name>
    <dbReference type="NCBI Taxonomy" id="54911"/>
    <lineage>
        <taxon>Bacteria</taxon>
        <taxon>Bacillati</taxon>
        <taxon>Bacillota</taxon>
        <taxon>Bacilli</taxon>
        <taxon>Bacillales</taxon>
        <taxon>Paenibacillaceae</taxon>
        <taxon>Brevibacillus</taxon>
    </lineage>
</organism>
<evidence type="ECO:0000313" key="2">
    <source>
        <dbReference type="Proteomes" id="UP000596248"/>
    </source>
</evidence>
<reference evidence="1 2" key="1">
    <citation type="submission" date="2021-01" db="EMBL/GenBank/DDBJ databases">
        <title>Identification of strong promoters based on the transcriptome of Brevibacillus choshinensis.</title>
        <authorList>
            <person name="Yao D."/>
            <person name="Zhang K."/>
            <person name="Wu J."/>
        </authorList>
    </citation>
    <scope>NUCLEOTIDE SEQUENCE [LARGE SCALE GENOMIC DNA]</scope>
    <source>
        <strain evidence="1 2">HPD31-SP3</strain>
    </source>
</reference>
<sequence>MSRNWEEIIVLSGEGGRITLFGSKTLDGTWIFMKETNETALADILEDEDLSALVHQKSKEVTDWEQAIALLGRSWMRLRPRYIHPVFKQQIWSEVTSKDDDHDLRHWERLCMNHDNA</sequence>
<proteinExistence type="predicted"/>
<dbReference type="Proteomes" id="UP000596248">
    <property type="component" value="Chromosome"/>
</dbReference>
<keyword evidence="2" id="KW-1185">Reference proteome</keyword>
<accession>A0ABX7FIN8</accession>
<name>A0ABX7FIN8_BRECH</name>
<evidence type="ECO:0000313" key="1">
    <source>
        <dbReference type="EMBL" id="QRG66002.1"/>
    </source>
</evidence>
<protein>
    <submittedName>
        <fullName evidence="1">Uncharacterized protein</fullName>
    </submittedName>
</protein>
<gene>
    <name evidence="1" type="ORF">JNE38_20810</name>
</gene>
<dbReference type="RefSeq" id="WP_203353071.1">
    <property type="nucleotide sequence ID" value="NZ_CP069127.1"/>
</dbReference>
<dbReference type="EMBL" id="CP069127">
    <property type="protein sequence ID" value="QRG66002.1"/>
    <property type="molecule type" value="Genomic_DNA"/>
</dbReference>